<organism evidence="9 10">
    <name type="scientific">Candidatus Thermoflexus japonica</name>
    <dbReference type="NCBI Taxonomy" id="2035417"/>
    <lineage>
        <taxon>Bacteria</taxon>
        <taxon>Bacillati</taxon>
        <taxon>Chloroflexota</taxon>
        <taxon>Thermoflexia</taxon>
        <taxon>Thermoflexales</taxon>
        <taxon>Thermoflexaceae</taxon>
        <taxon>Thermoflexus</taxon>
    </lineage>
</organism>
<feature type="transmembrane region" description="Helical" evidence="8">
    <location>
        <begin position="99"/>
        <end position="117"/>
    </location>
</feature>
<feature type="transmembrane region" description="Helical" evidence="8">
    <location>
        <begin position="129"/>
        <end position="149"/>
    </location>
</feature>
<evidence type="ECO:0000256" key="5">
    <source>
        <dbReference type="ARBA" id="ARBA00022692"/>
    </source>
</evidence>
<keyword evidence="3" id="KW-0813">Transport</keyword>
<dbReference type="InterPro" id="IPR038770">
    <property type="entry name" value="Na+/solute_symporter_sf"/>
</dbReference>
<dbReference type="GO" id="GO:0055085">
    <property type="term" value="P:transmembrane transport"/>
    <property type="evidence" value="ECO:0007669"/>
    <property type="project" value="InterPro"/>
</dbReference>
<feature type="transmembrane region" description="Helical" evidence="8">
    <location>
        <begin position="218"/>
        <end position="240"/>
    </location>
</feature>
<feature type="transmembrane region" description="Helical" evidence="8">
    <location>
        <begin position="14"/>
        <end position="31"/>
    </location>
</feature>
<evidence type="ECO:0000256" key="3">
    <source>
        <dbReference type="ARBA" id="ARBA00022448"/>
    </source>
</evidence>
<comment type="subcellular location">
    <subcellularLocation>
        <location evidence="1">Cell membrane</location>
        <topology evidence="1">Multi-pass membrane protein</topology>
    </subcellularLocation>
</comment>
<evidence type="ECO:0000256" key="8">
    <source>
        <dbReference type="SAM" id="Phobius"/>
    </source>
</evidence>
<dbReference type="PANTHER" id="PTHR36838">
    <property type="entry name" value="AUXIN EFFLUX CARRIER FAMILY PROTEIN"/>
    <property type="match status" value="1"/>
</dbReference>
<dbReference type="GO" id="GO:0005886">
    <property type="term" value="C:plasma membrane"/>
    <property type="evidence" value="ECO:0007669"/>
    <property type="project" value="UniProtKB-SubCell"/>
</dbReference>
<proteinExistence type="inferred from homology"/>
<dbReference type="AlphaFoldDB" id="A0A2H5Y5Y5"/>
<comment type="similarity">
    <text evidence="2">Belongs to the auxin efflux carrier (TC 2.A.69) family.</text>
</comment>
<reference evidence="10" key="1">
    <citation type="submission" date="2017-09" db="EMBL/GenBank/DDBJ databases">
        <title>Metaegenomics of thermophilic ammonia-oxidizing enrichment culture.</title>
        <authorList>
            <person name="Kato S."/>
            <person name="Suzuki K."/>
        </authorList>
    </citation>
    <scope>NUCLEOTIDE SEQUENCE [LARGE SCALE GENOMIC DNA]</scope>
</reference>
<evidence type="ECO:0008006" key="11">
    <source>
        <dbReference type="Google" id="ProtNLM"/>
    </source>
</evidence>
<gene>
    <name evidence="9" type="ORF">HRbin22_01098</name>
</gene>
<keyword evidence="4" id="KW-1003">Cell membrane</keyword>
<dbReference type="PANTHER" id="PTHR36838:SF1">
    <property type="entry name" value="SLR1864 PROTEIN"/>
    <property type="match status" value="1"/>
</dbReference>
<evidence type="ECO:0000313" key="9">
    <source>
        <dbReference type="EMBL" id="GBD08855.1"/>
    </source>
</evidence>
<dbReference type="Pfam" id="PF03547">
    <property type="entry name" value="Mem_trans"/>
    <property type="match status" value="1"/>
</dbReference>
<dbReference type="EMBL" id="BEHY01000019">
    <property type="protein sequence ID" value="GBD08855.1"/>
    <property type="molecule type" value="Genomic_DNA"/>
</dbReference>
<keyword evidence="7 8" id="KW-0472">Membrane</keyword>
<dbReference type="Proteomes" id="UP000236642">
    <property type="component" value="Unassembled WGS sequence"/>
</dbReference>
<feature type="transmembrane region" description="Helical" evidence="8">
    <location>
        <begin position="161"/>
        <end position="180"/>
    </location>
</feature>
<dbReference type="InterPro" id="IPR004776">
    <property type="entry name" value="Mem_transp_PIN-like"/>
</dbReference>
<evidence type="ECO:0000256" key="7">
    <source>
        <dbReference type="ARBA" id="ARBA00023136"/>
    </source>
</evidence>
<sequence>MIFRLVPEIFFHDLTPVLLAIAAGWLAGRWLKIPPHPVARISFYILNPTLVYISLTRSDITGGELARFLGFAISVPFAAGGLGLLLSLALRLSASERTALMLTAMFVNAGSYGLGVVQRAFGEAALARAVLYFMTNNILLNTLGVLMAVRTGGRTGWRSMLVLPSFYAALLAALVRLSGWTPPEPIEAGIATLSRGAIPVLLLVLGLELAHIQLEDRWFVMGLGTFLRLAVIPLAAIPLAHLWGLEGPARQAGLLESAMPAAISNVVMAMEFGVYPRTIAGIIFLSTLLSPLTLSLWIAWLRG</sequence>
<protein>
    <recommendedName>
        <fullName evidence="11">Permease</fullName>
    </recommendedName>
</protein>
<evidence type="ECO:0000256" key="4">
    <source>
        <dbReference type="ARBA" id="ARBA00022475"/>
    </source>
</evidence>
<comment type="caution">
    <text evidence="9">The sequence shown here is derived from an EMBL/GenBank/DDBJ whole genome shotgun (WGS) entry which is preliminary data.</text>
</comment>
<feature type="transmembrane region" description="Helical" evidence="8">
    <location>
        <begin position="278"/>
        <end position="301"/>
    </location>
</feature>
<feature type="transmembrane region" description="Helical" evidence="8">
    <location>
        <begin position="68"/>
        <end position="92"/>
    </location>
</feature>
<dbReference type="Gene3D" id="1.20.1530.20">
    <property type="match status" value="1"/>
</dbReference>
<keyword evidence="6 8" id="KW-1133">Transmembrane helix</keyword>
<evidence type="ECO:0000256" key="1">
    <source>
        <dbReference type="ARBA" id="ARBA00004651"/>
    </source>
</evidence>
<evidence type="ECO:0000313" key="10">
    <source>
        <dbReference type="Proteomes" id="UP000236642"/>
    </source>
</evidence>
<feature type="transmembrane region" description="Helical" evidence="8">
    <location>
        <begin position="186"/>
        <end position="206"/>
    </location>
</feature>
<feature type="transmembrane region" description="Helical" evidence="8">
    <location>
        <begin position="38"/>
        <end position="56"/>
    </location>
</feature>
<name>A0A2H5Y5Y5_9CHLR</name>
<evidence type="ECO:0000256" key="2">
    <source>
        <dbReference type="ARBA" id="ARBA00010145"/>
    </source>
</evidence>
<evidence type="ECO:0000256" key="6">
    <source>
        <dbReference type="ARBA" id="ARBA00022989"/>
    </source>
</evidence>
<accession>A0A2H5Y5Y5</accession>
<keyword evidence="5 8" id="KW-0812">Transmembrane</keyword>